<dbReference type="Gene3D" id="3.40.50.720">
    <property type="entry name" value="NAD(P)-binding Rossmann-like Domain"/>
    <property type="match status" value="1"/>
</dbReference>
<dbReference type="SUPFAM" id="SSF55347">
    <property type="entry name" value="Glyceraldehyde-3-phosphate dehydrogenase-like, C-terminal domain"/>
    <property type="match status" value="1"/>
</dbReference>
<accession>A0A434ATU8</accession>
<gene>
    <name evidence="15" type="primary">dapB</name>
    <name evidence="15" type="ORF">DLK05_10985</name>
</gene>
<comment type="catalytic activity">
    <reaction evidence="10">
        <text>(S)-2,3,4,5-tetrahydrodipicolinate + NADP(+) + H2O = (2S,4S)-4-hydroxy-2,3,4,5-tetrahydrodipicolinate + NADPH + H(+)</text>
        <dbReference type="Rhea" id="RHEA:35331"/>
        <dbReference type="ChEBI" id="CHEBI:15377"/>
        <dbReference type="ChEBI" id="CHEBI:15378"/>
        <dbReference type="ChEBI" id="CHEBI:16845"/>
        <dbReference type="ChEBI" id="CHEBI:57783"/>
        <dbReference type="ChEBI" id="CHEBI:58349"/>
        <dbReference type="ChEBI" id="CHEBI:67139"/>
        <dbReference type="EC" id="1.17.1.8"/>
    </reaction>
</comment>
<evidence type="ECO:0000259" key="13">
    <source>
        <dbReference type="Pfam" id="PF01113"/>
    </source>
</evidence>
<evidence type="ECO:0000256" key="3">
    <source>
        <dbReference type="ARBA" id="ARBA00022857"/>
    </source>
</evidence>
<dbReference type="InterPro" id="IPR036291">
    <property type="entry name" value="NAD(P)-bd_dom_sf"/>
</dbReference>
<evidence type="ECO:0000313" key="16">
    <source>
        <dbReference type="Proteomes" id="UP000282985"/>
    </source>
</evidence>
<evidence type="ECO:0000256" key="1">
    <source>
        <dbReference type="ARBA" id="ARBA00006642"/>
    </source>
</evidence>
<dbReference type="InterPro" id="IPR023940">
    <property type="entry name" value="DHDPR_bac"/>
</dbReference>
<dbReference type="Gene3D" id="3.30.360.10">
    <property type="entry name" value="Dihydrodipicolinate Reductase, domain 2"/>
    <property type="match status" value="1"/>
</dbReference>
<dbReference type="RefSeq" id="WP_127344025.1">
    <property type="nucleotide sequence ID" value="NZ_RJJX01000014.1"/>
</dbReference>
<proteinExistence type="inferred from homology"/>
<evidence type="ECO:0000256" key="12">
    <source>
        <dbReference type="NCBIfam" id="TIGR00036"/>
    </source>
</evidence>
<dbReference type="CDD" id="cd02274">
    <property type="entry name" value="DHDPR_N"/>
    <property type="match status" value="1"/>
</dbReference>
<keyword evidence="5 15" id="KW-0560">Oxidoreductase</keyword>
<evidence type="ECO:0000313" key="15">
    <source>
        <dbReference type="EMBL" id="RUT77856.1"/>
    </source>
</evidence>
<dbReference type="EC" id="1.17.1.8" evidence="9 12"/>
<evidence type="ECO:0000256" key="9">
    <source>
        <dbReference type="ARBA" id="ARBA00038983"/>
    </source>
</evidence>
<evidence type="ECO:0000256" key="5">
    <source>
        <dbReference type="ARBA" id="ARBA00023002"/>
    </source>
</evidence>
<protein>
    <recommendedName>
        <fullName evidence="9 12">4-hydroxy-tetrahydrodipicolinate reductase</fullName>
        <ecNumber evidence="9 12">1.17.1.8</ecNumber>
    </recommendedName>
</protein>
<evidence type="ECO:0000256" key="2">
    <source>
        <dbReference type="ARBA" id="ARBA00022605"/>
    </source>
</evidence>
<comment type="pathway">
    <text evidence="8">Amino-acid biosynthesis; L-lysine biosynthesis via DAP pathway; (S)-tetrahydrodipicolinate from L-aspartate: step 4/4.</text>
</comment>
<dbReference type="GO" id="GO:0005829">
    <property type="term" value="C:cytosol"/>
    <property type="evidence" value="ECO:0007669"/>
    <property type="project" value="TreeGrafter"/>
</dbReference>
<dbReference type="PIRSF" id="PIRSF000161">
    <property type="entry name" value="DHPR"/>
    <property type="match status" value="1"/>
</dbReference>
<evidence type="ECO:0000256" key="7">
    <source>
        <dbReference type="ARBA" id="ARBA00023154"/>
    </source>
</evidence>
<evidence type="ECO:0000256" key="4">
    <source>
        <dbReference type="ARBA" id="ARBA00022915"/>
    </source>
</evidence>
<evidence type="ECO:0000256" key="8">
    <source>
        <dbReference type="ARBA" id="ARBA00037922"/>
    </source>
</evidence>
<dbReference type="OrthoDB" id="9790352at2"/>
<feature type="domain" description="Dihydrodipicolinate reductase N-terminal" evidence="13">
    <location>
        <begin position="1"/>
        <end position="102"/>
    </location>
</feature>
<dbReference type="GO" id="GO:0008839">
    <property type="term" value="F:4-hydroxy-tetrahydrodipicolinate reductase"/>
    <property type="evidence" value="ECO:0007669"/>
    <property type="project" value="UniProtKB-UniRule"/>
</dbReference>
<evidence type="ECO:0000256" key="10">
    <source>
        <dbReference type="ARBA" id="ARBA00049080"/>
    </source>
</evidence>
<keyword evidence="16" id="KW-1185">Reference proteome</keyword>
<dbReference type="Proteomes" id="UP000282985">
    <property type="component" value="Unassembled WGS sequence"/>
</dbReference>
<keyword evidence="6" id="KW-0520">NAD</keyword>
<keyword evidence="3" id="KW-0521">NADP</keyword>
<organism evidence="15 16">
    <name type="scientific">Ancylomarina longa</name>
    <dbReference type="NCBI Taxonomy" id="2487017"/>
    <lineage>
        <taxon>Bacteria</taxon>
        <taxon>Pseudomonadati</taxon>
        <taxon>Bacteroidota</taxon>
        <taxon>Bacteroidia</taxon>
        <taxon>Marinilabiliales</taxon>
        <taxon>Marinifilaceae</taxon>
        <taxon>Ancylomarina</taxon>
    </lineage>
</organism>
<comment type="caution">
    <text evidence="15">The sequence shown here is derived from an EMBL/GenBank/DDBJ whole genome shotgun (WGS) entry which is preliminary data.</text>
</comment>
<dbReference type="GO" id="GO:0019877">
    <property type="term" value="P:diaminopimelate biosynthetic process"/>
    <property type="evidence" value="ECO:0007669"/>
    <property type="project" value="UniProtKB-KW"/>
</dbReference>
<dbReference type="Pfam" id="PF05173">
    <property type="entry name" value="DapB_C"/>
    <property type="match status" value="1"/>
</dbReference>
<keyword evidence="4" id="KW-0220">Diaminopimelate biosynthesis</keyword>
<feature type="domain" description="Dihydrodipicolinate reductase C-terminal" evidence="14">
    <location>
        <begin position="105"/>
        <end position="235"/>
    </location>
</feature>
<evidence type="ECO:0000259" key="14">
    <source>
        <dbReference type="Pfam" id="PF05173"/>
    </source>
</evidence>
<reference evidence="15 16" key="1">
    <citation type="submission" date="2018-11" db="EMBL/GenBank/DDBJ databases">
        <title>Parancylomarina longa gen. nov., sp. nov., isolated from sediments of southern Okinawa.</title>
        <authorList>
            <person name="Fu T."/>
        </authorList>
    </citation>
    <scope>NUCLEOTIDE SEQUENCE [LARGE SCALE GENOMIC DNA]</scope>
    <source>
        <strain evidence="15 16">T3-2 S1-C</strain>
    </source>
</reference>
<dbReference type="InterPro" id="IPR022663">
    <property type="entry name" value="DapB_C"/>
</dbReference>
<keyword evidence="7" id="KW-0457">Lysine biosynthesis</keyword>
<dbReference type="GO" id="GO:0009089">
    <property type="term" value="P:lysine biosynthetic process via diaminopimelate"/>
    <property type="evidence" value="ECO:0007669"/>
    <property type="project" value="UniProtKB-UniRule"/>
</dbReference>
<dbReference type="PANTHER" id="PTHR20836:SF0">
    <property type="entry name" value="4-HYDROXY-TETRAHYDRODIPICOLINATE REDUCTASE 1, CHLOROPLASTIC-RELATED"/>
    <property type="match status" value="1"/>
</dbReference>
<comment type="similarity">
    <text evidence="1">Belongs to the DapB family.</text>
</comment>
<evidence type="ECO:0000256" key="6">
    <source>
        <dbReference type="ARBA" id="ARBA00023027"/>
    </source>
</evidence>
<dbReference type="SUPFAM" id="SSF51735">
    <property type="entry name" value="NAD(P)-binding Rossmann-fold domains"/>
    <property type="match status" value="1"/>
</dbReference>
<name>A0A434ATU8_9BACT</name>
<comment type="catalytic activity">
    <reaction evidence="11">
        <text>(S)-2,3,4,5-tetrahydrodipicolinate + NAD(+) + H2O = (2S,4S)-4-hydroxy-2,3,4,5-tetrahydrodipicolinate + NADH + H(+)</text>
        <dbReference type="Rhea" id="RHEA:35323"/>
        <dbReference type="ChEBI" id="CHEBI:15377"/>
        <dbReference type="ChEBI" id="CHEBI:15378"/>
        <dbReference type="ChEBI" id="CHEBI:16845"/>
        <dbReference type="ChEBI" id="CHEBI:57540"/>
        <dbReference type="ChEBI" id="CHEBI:57945"/>
        <dbReference type="ChEBI" id="CHEBI:67139"/>
        <dbReference type="EC" id="1.17.1.8"/>
    </reaction>
</comment>
<sequence length="237" mass="26609">MRIALIGYGKMGKAIEQIAISRGHRIDLIIDQNNQEDLCKENLKNIDVAIEFTNPQSALNNYQTCFDANIPIVSGTTGWLEHLPEVQLKCENGSGFFYASNYSLGVNLFFELNKKLTELMAPFKEYNIDMEEIHHIHKLDSPSGTAITLAEGIIKNHPIKELWIEGMSSEAKEVSIYSKRHGSVPGTHTITWHSEVDQISIQHQAYSRKGFALGAVLAAEFMPKKQGFFGMKDLLNL</sequence>
<dbReference type="Pfam" id="PF01113">
    <property type="entry name" value="DapB_N"/>
    <property type="match status" value="1"/>
</dbReference>
<dbReference type="InterPro" id="IPR000846">
    <property type="entry name" value="DapB_N"/>
</dbReference>
<dbReference type="EMBL" id="RJJX01000014">
    <property type="protein sequence ID" value="RUT77856.1"/>
    <property type="molecule type" value="Genomic_DNA"/>
</dbReference>
<keyword evidence="2" id="KW-0028">Amino-acid biosynthesis</keyword>
<dbReference type="AlphaFoldDB" id="A0A434ATU8"/>
<dbReference type="PANTHER" id="PTHR20836">
    <property type="entry name" value="DIHYDRODIPICOLINATE REDUCTASE"/>
    <property type="match status" value="1"/>
</dbReference>
<evidence type="ECO:0000256" key="11">
    <source>
        <dbReference type="ARBA" id="ARBA00049396"/>
    </source>
</evidence>
<dbReference type="NCBIfam" id="TIGR00036">
    <property type="entry name" value="dapB"/>
    <property type="match status" value="1"/>
</dbReference>